<evidence type="ECO:0000313" key="3">
    <source>
        <dbReference type="Proteomes" id="UP001500791"/>
    </source>
</evidence>
<gene>
    <name evidence="2" type="ORF">GCM10009093_15450</name>
</gene>
<keyword evidence="1" id="KW-0175">Coiled coil</keyword>
<evidence type="ECO:0000256" key="1">
    <source>
        <dbReference type="SAM" id="Coils"/>
    </source>
</evidence>
<protein>
    <recommendedName>
        <fullName evidence="4">DUF4164 family protein</fullName>
    </recommendedName>
</protein>
<organism evidence="2 3">
    <name type="scientific">Brevundimonas terrae</name>
    <dbReference type="NCBI Taxonomy" id="363631"/>
    <lineage>
        <taxon>Bacteria</taxon>
        <taxon>Pseudomonadati</taxon>
        <taxon>Pseudomonadota</taxon>
        <taxon>Alphaproteobacteria</taxon>
        <taxon>Caulobacterales</taxon>
        <taxon>Caulobacteraceae</taxon>
        <taxon>Brevundimonas</taxon>
    </lineage>
</organism>
<keyword evidence="3" id="KW-1185">Reference proteome</keyword>
<dbReference type="EMBL" id="BAAAEJ010000007">
    <property type="protein sequence ID" value="GAA0389730.1"/>
    <property type="molecule type" value="Genomic_DNA"/>
</dbReference>
<feature type="coiled-coil region" evidence="1">
    <location>
        <begin position="3"/>
        <end position="30"/>
    </location>
</feature>
<name>A0ABP3I3Q2_9CAUL</name>
<comment type="caution">
    <text evidence="2">The sequence shown here is derived from an EMBL/GenBank/DDBJ whole genome shotgun (WGS) entry which is preliminary data.</text>
</comment>
<evidence type="ECO:0008006" key="4">
    <source>
        <dbReference type="Google" id="ProtNLM"/>
    </source>
</evidence>
<accession>A0ABP3I3Q2</accession>
<reference evidence="3" key="1">
    <citation type="journal article" date="2019" name="Int. J. Syst. Evol. Microbiol.">
        <title>The Global Catalogue of Microorganisms (GCM) 10K type strain sequencing project: providing services to taxonomists for standard genome sequencing and annotation.</title>
        <authorList>
            <consortium name="The Broad Institute Genomics Platform"/>
            <consortium name="The Broad Institute Genome Sequencing Center for Infectious Disease"/>
            <person name="Wu L."/>
            <person name="Ma J."/>
        </authorList>
    </citation>
    <scope>NUCLEOTIDE SEQUENCE [LARGE SCALE GENOMIC DNA]</scope>
    <source>
        <strain evidence="3">JCM 13476</strain>
    </source>
</reference>
<dbReference type="Proteomes" id="UP001500791">
    <property type="component" value="Unassembled WGS sequence"/>
</dbReference>
<proteinExistence type="predicted"/>
<sequence length="100" mass="10535">MQMDALTAAKARIERAVNDLERKFQDLKAKSAAASLPDDDLFAPLPDDGANAERVAELEAAGQQAAAALAAAAQAVREILEQPASESITKTGDVSEMEPR</sequence>
<evidence type="ECO:0000313" key="2">
    <source>
        <dbReference type="EMBL" id="GAA0389730.1"/>
    </source>
</evidence>